<dbReference type="Proteomes" id="UP001345963">
    <property type="component" value="Unassembled WGS sequence"/>
</dbReference>
<comment type="caution">
    <text evidence="1">The sequence shown here is derived from an EMBL/GenBank/DDBJ whole genome shotgun (WGS) entry which is preliminary data.</text>
</comment>
<gene>
    <name evidence="1" type="ORF">ATANTOWER_000209</name>
</gene>
<reference evidence="1 2" key="1">
    <citation type="submission" date="2021-07" db="EMBL/GenBank/DDBJ databases">
        <authorList>
            <person name="Palmer J.M."/>
        </authorList>
    </citation>
    <scope>NUCLEOTIDE SEQUENCE [LARGE SCALE GENOMIC DNA]</scope>
    <source>
        <strain evidence="1 2">AT_MEX2019</strain>
        <tissue evidence="1">Muscle</tissue>
    </source>
</reference>
<protein>
    <submittedName>
        <fullName evidence="1">Uncharacterized protein</fullName>
    </submittedName>
</protein>
<sequence>MVTQSTSRESPPNFSAGSAYKSTQGCCNPCCLSTFFYHTVKILILFSIPVSSVYGQGWASAYLQRSTGYTWTGRQPIPGQHRDTQDKQPCTHPFTLKDNVERPINLTVMFLDRGRKPEYLERTHACTGKTCKLHAKRPLAGS</sequence>
<proteinExistence type="predicted"/>
<keyword evidence="2" id="KW-1185">Reference proteome</keyword>
<evidence type="ECO:0000313" key="2">
    <source>
        <dbReference type="Proteomes" id="UP001345963"/>
    </source>
</evidence>
<accession>A0ABU7BPP6</accession>
<dbReference type="EMBL" id="JAHUTI010060026">
    <property type="protein sequence ID" value="MED6251595.1"/>
    <property type="molecule type" value="Genomic_DNA"/>
</dbReference>
<name>A0ABU7BPP6_9TELE</name>
<evidence type="ECO:0000313" key="1">
    <source>
        <dbReference type="EMBL" id="MED6251595.1"/>
    </source>
</evidence>
<organism evidence="1 2">
    <name type="scientific">Ataeniobius toweri</name>
    <dbReference type="NCBI Taxonomy" id="208326"/>
    <lineage>
        <taxon>Eukaryota</taxon>
        <taxon>Metazoa</taxon>
        <taxon>Chordata</taxon>
        <taxon>Craniata</taxon>
        <taxon>Vertebrata</taxon>
        <taxon>Euteleostomi</taxon>
        <taxon>Actinopterygii</taxon>
        <taxon>Neopterygii</taxon>
        <taxon>Teleostei</taxon>
        <taxon>Neoteleostei</taxon>
        <taxon>Acanthomorphata</taxon>
        <taxon>Ovalentaria</taxon>
        <taxon>Atherinomorphae</taxon>
        <taxon>Cyprinodontiformes</taxon>
        <taxon>Goodeidae</taxon>
        <taxon>Ataeniobius</taxon>
    </lineage>
</organism>